<gene>
    <name evidence="1" type="ORF">SBA5_230002</name>
</gene>
<evidence type="ECO:0000313" key="2">
    <source>
        <dbReference type="Proteomes" id="UP000239735"/>
    </source>
</evidence>
<dbReference type="AlphaFoldDB" id="A0A2N9L8P8"/>
<name>A0A2N9L8P8_9BACT</name>
<protein>
    <submittedName>
        <fullName evidence="1">Uncharacterized protein</fullName>
    </submittedName>
</protein>
<proteinExistence type="predicted"/>
<dbReference type="EMBL" id="OKRB01000079">
    <property type="protein sequence ID" value="SPE19414.1"/>
    <property type="molecule type" value="Genomic_DNA"/>
</dbReference>
<organism evidence="1 2">
    <name type="scientific">Candidatus Sulfuritelmatomonas gaucii</name>
    <dbReference type="NCBI Taxonomy" id="2043161"/>
    <lineage>
        <taxon>Bacteria</taxon>
        <taxon>Pseudomonadati</taxon>
        <taxon>Acidobacteriota</taxon>
        <taxon>Terriglobia</taxon>
        <taxon>Terriglobales</taxon>
        <taxon>Acidobacteriaceae</taxon>
        <taxon>Candidatus Sulfuritelmatomonas</taxon>
    </lineage>
</organism>
<sequence length="82" mass="8693">MSDKSLGMPVVLAVIGLLLLALPSRAEEARVPVPAACRALAERAGLPLTLTHAEAARAIAYIRVMVSQDPAVARCRLALRSY</sequence>
<accession>A0A2N9L8P8</accession>
<dbReference type="Proteomes" id="UP000239735">
    <property type="component" value="Unassembled WGS sequence"/>
</dbReference>
<evidence type="ECO:0000313" key="1">
    <source>
        <dbReference type="EMBL" id="SPE19414.1"/>
    </source>
</evidence>
<reference evidence="2" key="1">
    <citation type="submission" date="2018-02" db="EMBL/GenBank/DDBJ databases">
        <authorList>
            <person name="Hausmann B."/>
        </authorList>
    </citation>
    <scope>NUCLEOTIDE SEQUENCE [LARGE SCALE GENOMIC DNA]</scope>
    <source>
        <strain evidence="2">Peat soil MAG SbA5</strain>
    </source>
</reference>